<comment type="subcellular location">
    <subcellularLocation>
        <location evidence="1">Peroxisome</location>
    </subcellularLocation>
</comment>
<gene>
    <name evidence="4" type="ORF">ANCDUO_21310</name>
</gene>
<dbReference type="GO" id="GO:0016405">
    <property type="term" value="F:CoA-ligase activity"/>
    <property type="evidence" value="ECO:0007669"/>
    <property type="project" value="TreeGrafter"/>
</dbReference>
<dbReference type="AlphaFoldDB" id="A0A0C2FPH9"/>
<dbReference type="Gene3D" id="3.40.50.12780">
    <property type="entry name" value="N-terminal domain of ligase-like"/>
    <property type="match status" value="1"/>
</dbReference>
<reference evidence="4 5" key="1">
    <citation type="submission" date="2013-12" db="EMBL/GenBank/DDBJ databases">
        <title>Draft genome of the parsitic nematode Ancylostoma duodenale.</title>
        <authorList>
            <person name="Mitreva M."/>
        </authorList>
    </citation>
    <scope>NUCLEOTIDE SEQUENCE [LARGE SCALE GENOMIC DNA]</scope>
    <source>
        <strain evidence="4 5">Zhejiang</strain>
    </source>
</reference>
<dbReference type="GO" id="GO:0005777">
    <property type="term" value="C:peroxisome"/>
    <property type="evidence" value="ECO:0007669"/>
    <property type="project" value="UniProtKB-SubCell"/>
</dbReference>
<feature type="domain" description="AMP-dependent synthetase/ligase" evidence="3">
    <location>
        <begin position="31"/>
        <end position="103"/>
    </location>
</feature>
<keyword evidence="2" id="KW-0576">Peroxisome</keyword>
<dbReference type="PANTHER" id="PTHR24096">
    <property type="entry name" value="LONG-CHAIN-FATTY-ACID--COA LIGASE"/>
    <property type="match status" value="1"/>
</dbReference>
<evidence type="ECO:0000256" key="2">
    <source>
        <dbReference type="ARBA" id="ARBA00023140"/>
    </source>
</evidence>
<dbReference type="Proteomes" id="UP000054047">
    <property type="component" value="Unassembled WGS sequence"/>
</dbReference>
<keyword evidence="5" id="KW-1185">Reference proteome</keyword>
<dbReference type="Pfam" id="PF00501">
    <property type="entry name" value="AMP-binding"/>
    <property type="match status" value="1"/>
</dbReference>
<proteinExistence type="predicted"/>
<sequence length="137" mass="15155">MLIKSDYPPVPIPHSSFPETLLTALENHISHNRTAFICAESDKQVTFKTVYHTAYALATFLHQKGFHKEVACAVLPNQWEWAAIFLGLTLNGGVLTTSSAVSTECECKINSASLKWSSQGLEGGQRRVHWPGSTRIE</sequence>
<dbReference type="InterPro" id="IPR000873">
    <property type="entry name" value="AMP-dep_synth/lig_dom"/>
</dbReference>
<protein>
    <recommendedName>
        <fullName evidence="3">AMP-dependent synthetase/ligase domain-containing protein</fullName>
    </recommendedName>
</protein>
<evidence type="ECO:0000313" key="5">
    <source>
        <dbReference type="Proteomes" id="UP000054047"/>
    </source>
</evidence>
<evidence type="ECO:0000256" key="1">
    <source>
        <dbReference type="ARBA" id="ARBA00004275"/>
    </source>
</evidence>
<evidence type="ECO:0000259" key="3">
    <source>
        <dbReference type="Pfam" id="PF00501"/>
    </source>
</evidence>
<name>A0A0C2FPH9_9BILA</name>
<dbReference type="SUPFAM" id="SSF56801">
    <property type="entry name" value="Acetyl-CoA synthetase-like"/>
    <property type="match status" value="1"/>
</dbReference>
<dbReference type="PANTHER" id="PTHR24096:SF422">
    <property type="entry name" value="BCDNA.GH02901"/>
    <property type="match status" value="1"/>
</dbReference>
<dbReference type="OrthoDB" id="5854301at2759"/>
<accession>A0A0C2FPH9</accession>
<organism evidence="4 5">
    <name type="scientific">Ancylostoma duodenale</name>
    <dbReference type="NCBI Taxonomy" id="51022"/>
    <lineage>
        <taxon>Eukaryota</taxon>
        <taxon>Metazoa</taxon>
        <taxon>Ecdysozoa</taxon>
        <taxon>Nematoda</taxon>
        <taxon>Chromadorea</taxon>
        <taxon>Rhabditida</taxon>
        <taxon>Rhabditina</taxon>
        <taxon>Rhabditomorpha</taxon>
        <taxon>Strongyloidea</taxon>
        <taxon>Ancylostomatidae</taxon>
        <taxon>Ancylostomatinae</taxon>
        <taxon>Ancylostoma</taxon>
    </lineage>
</organism>
<dbReference type="InterPro" id="IPR042099">
    <property type="entry name" value="ANL_N_sf"/>
</dbReference>
<evidence type="ECO:0000313" key="4">
    <source>
        <dbReference type="EMBL" id="KIH48619.1"/>
    </source>
</evidence>
<dbReference type="EMBL" id="KN758255">
    <property type="protein sequence ID" value="KIH48619.1"/>
    <property type="molecule type" value="Genomic_DNA"/>
</dbReference>